<keyword evidence="1" id="KW-1185">Reference proteome</keyword>
<dbReference type="Gene3D" id="1.10.1090.10">
    <property type="entry name" value="Cytochrome b-c1 complex subunit 7"/>
    <property type="match status" value="1"/>
</dbReference>
<dbReference type="GO" id="GO:0045275">
    <property type="term" value="C:respiratory chain complex III"/>
    <property type="evidence" value="ECO:0007669"/>
    <property type="project" value="InterPro"/>
</dbReference>
<dbReference type="SUPFAM" id="SSF81524">
    <property type="entry name" value="14 kDa protein of cytochrome bc1 complex (Ubiquinol-cytochrome c reductase)"/>
    <property type="match status" value="1"/>
</dbReference>
<sequence>MYAIRSYYAIPKPGFCWSPGPAVSAGLQYHDWAFEPDPEVKEALRRLRLKDPYQYDLACNASLWPLNCLRRTSDCRRTCGRKWDDETFYLESKLSCDEKAFVM</sequence>
<reference evidence="2" key="3">
    <citation type="submission" date="2016-06" db="UniProtKB">
        <authorList>
            <consortium name="WormBaseParasite"/>
        </authorList>
    </citation>
    <scope>IDENTIFICATION</scope>
</reference>
<dbReference type="AlphaFoldDB" id="A0A183CRM4"/>
<dbReference type="Proteomes" id="UP000050741">
    <property type="component" value="Unassembled WGS sequence"/>
</dbReference>
<proteinExistence type="predicted"/>
<evidence type="ECO:0000313" key="2">
    <source>
        <dbReference type="WBParaSite" id="GPLIN_001553200"/>
    </source>
</evidence>
<dbReference type="GO" id="GO:0006122">
    <property type="term" value="P:mitochondrial electron transport, ubiquinol to cytochrome c"/>
    <property type="evidence" value="ECO:0007669"/>
    <property type="project" value="InterPro"/>
</dbReference>
<reference evidence="1" key="1">
    <citation type="submission" date="2013-12" db="EMBL/GenBank/DDBJ databases">
        <authorList>
            <person name="Aslett M."/>
        </authorList>
    </citation>
    <scope>NUCLEOTIDE SEQUENCE [LARGE SCALE GENOMIC DNA]</scope>
    <source>
        <strain evidence="1">Lindley</strain>
    </source>
</reference>
<dbReference type="InterPro" id="IPR036544">
    <property type="entry name" value="QCR7_sf"/>
</dbReference>
<reference evidence="1" key="2">
    <citation type="submission" date="2014-05" db="EMBL/GenBank/DDBJ databases">
        <title>The genome and life-stage specific transcriptomes of Globodera pallida elucidate key aspects of plant parasitism by a cyst nematode.</title>
        <authorList>
            <person name="Cotton J.A."/>
            <person name="Lilley C.J."/>
            <person name="Jones L.M."/>
            <person name="Kikuchi T."/>
            <person name="Reid A.J."/>
            <person name="Thorpe P."/>
            <person name="Tsai I.J."/>
            <person name="Beasley H."/>
            <person name="Blok V."/>
            <person name="Cock P.J.A."/>
            <person name="Van den Akker S.E."/>
            <person name="Holroyd N."/>
            <person name="Hunt M."/>
            <person name="Mantelin S."/>
            <person name="Naghra H."/>
            <person name="Pain A."/>
            <person name="Palomares-Rius J.E."/>
            <person name="Zarowiecki M."/>
            <person name="Berriman M."/>
            <person name="Jones J.T."/>
            <person name="Urwin P.E."/>
        </authorList>
    </citation>
    <scope>NUCLEOTIDE SEQUENCE [LARGE SCALE GENOMIC DNA]</scope>
    <source>
        <strain evidence="1">Lindley</strain>
    </source>
</reference>
<organism evidence="1 2">
    <name type="scientific">Globodera pallida</name>
    <name type="common">Potato cyst nematode worm</name>
    <name type="synonym">Heterodera pallida</name>
    <dbReference type="NCBI Taxonomy" id="36090"/>
    <lineage>
        <taxon>Eukaryota</taxon>
        <taxon>Metazoa</taxon>
        <taxon>Ecdysozoa</taxon>
        <taxon>Nematoda</taxon>
        <taxon>Chromadorea</taxon>
        <taxon>Rhabditida</taxon>
        <taxon>Tylenchina</taxon>
        <taxon>Tylenchomorpha</taxon>
        <taxon>Tylenchoidea</taxon>
        <taxon>Heteroderidae</taxon>
        <taxon>Heteroderinae</taxon>
        <taxon>Globodera</taxon>
    </lineage>
</organism>
<name>A0A183CRM4_GLOPA</name>
<dbReference type="WBParaSite" id="GPLIN_001553200">
    <property type="protein sequence ID" value="GPLIN_001553200"/>
    <property type="gene ID" value="GPLIN_001553200"/>
</dbReference>
<dbReference type="GO" id="GO:0005739">
    <property type="term" value="C:mitochondrion"/>
    <property type="evidence" value="ECO:0007669"/>
    <property type="project" value="GOC"/>
</dbReference>
<evidence type="ECO:0000313" key="1">
    <source>
        <dbReference type="Proteomes" id="UP000050741"/>
    </source>
</evidence>
<accession>A0A183CRM4</accession>
<protein>
    <submittedName>
        <fullName evidence="2">ShKT domain-containing protein</fullName>
    </submittedName>
</protein>